<dbReference type="AlphaFoldDB" id="A7EW98"/>
<dbReference type="KEGG" id="ssl:SS1G_09607"/>
<accession>A7EW98</accession>
<evidence type="ECO:0000313" key="2">
    <source>
        <dbReference type="Proteomes" id="UP000001312"/>
    </source>
</evidence>
<dbReference type="InParanoid" id="A7EW98"/>
<reference evidence="2" key="1">
    <citation type="journal article" date="2011" name="PLoS Genet.">
        <title>Genomic analysis of the necrotrophic fungal pathogens Sclerotinia sclerotiorum and Botrytis cinerea.</title>
        <authorList>
            <person name="Amselem J."/>
            <person name="Cuomo C.A."/>
            <person name="van Kan J.A."/>
            <person name="Viaud M."/>
            <person name="Benito E.P."/>
            <person name="Couloux A."/>
            <person name="Coutinho P.M."/>
            <person name="de Vries R.P."/>
            <person name="Dyer P.S."/>
            <person name="Fillinger S."/>
            <person name="Fournier E."/>
            <person name="Gout L."/>
            <person name="Hahn M."/>
            <person name="Kohn L."/>
            <person name="Lapalu N."/>
            <person name="Plummer K.M."/>
            <person name="Pradier J.M."/>
            <person name="Quevillon E."/>
            <person name="Sharon A."/>
            <person name="Simon A."/>
            <person name="ten Have A."/>
            <person name="Tudzynski B."/>
            <person name="Tudzynski P."/>
            <person name="Wincker P."/>
            <person name="Andrew M."/>
            <person name="Anthouard V."/>
            <person name="Beever R.E."/>
            <person name="Beffa R."/>
            <person name="Benoit I."/>
            <person name="Bouzid O."/>
            <person name="Brault B."/>
            <person name="Chen Z."/>
            <person name="Choquer M."/>
            <person name="Collemare J."/>
            <person name="Cotton P."/>
            <person name="Danchin E.G."/>
            <person name="Da Silva C."/>
            <person name="Gautier A."/>
            <person name="Giraud C."/>
            <person name="Giraud T."/>
            <person name="Gonzalez C."/>
            <person name="Grossetete S."/>
            <person name="Guldener U."/>
            <person name="Henrissat B."/>
            <person name="Howlett B.J."/>
            <person name="Kodira C."/>
            <person name="Kretschmer M."/>
            <person name="Lappartient A."/>
            <person name="Leroch M."/>
            <person name="Levis C."/>
            <person name="Mauceli E."/>
            <person name="Neuveglise C."/>
            <person name="Oeser B."/>
            <person name="Pearson M."/>
            <person name="Poulain J."/>
            <person name="Poussereau N."/>
            <person name="Quesneville H."/>
            <person name="Rascle C."/>
            <person name="Schumacher J."/>
            <person name="Segurens B."/>
            <person name="Sexton A."/>
            <person name="Silva E."/>
            <person name="Sirven C."/>
            <person name="Soanes D.M."/>
            <person name="Talbot N.J."/>
            <person name="Templeton M."/>
            <person name="Yandava C."/>
            <person name="Yarden O."/>
            <person name="Zeng Q."/>
            <person name="Rollins J.A."/>
            <person name="Lebrun M.H."/>
            <person name="Dickman M."/>
        </authorList>
    </citation>
    <scope>NUCLEOTIDE SEQUENCE [LARGE SCALE GENOMIC DNA]</scope>
    <source>
        <strain evidence="2">ATCC 18683 / 1980 / Ss-1</strain>
    </source>
</reference>
<gene>
    <name evidence="1" type="ORF">SS1G_09607</name>
</gene>
<dbReference type="EMBL" id="CH476633">
    <property type="protein sequence ID" value="EDN93740.1"/>
    <property type="molecule type" value="Genomic_DNA"/>
</dbReference>
<evidence type="ECO:0000313" key="1">
    <source>
        <dbReference type="EMBL" id="EDN93740.1"/>
    </source>
</evidence>
<protein>
    <submittedName>
        <fullName evidence="1">Uncharacterized protein</fullName>
    </submittedName>
</protein>
<organism evidence="1 2">
    <name type="scientific">Sclerotinia sclerotiorum (strain ATCC 18683 / 1980 / Ss-1)</name>
    <name type="common">White mold</name>
    <name type="synonym">Whetzelinia sclerotiorum</name>
    <dbReference type="NCBI Taxonomy" id="665079"/>
    <lineage>
        <taxon>Eukaryota</taxon>
        <taxon>Fungi</taxon>
        <taxon>Dikarya</taxon>
        <taxon>Ascomycota</taxon>
        <taxon>Pezizomycotina</taxon>
        <taxon>Leotiomycetes</taxon>
        <taxon>Helotiales</taxon>
        <taxon>Sclerotiniaceae</taxon>
        <taxon>Sclerotinia</taxon>
    </lineage>
</organism>
<sequence>MKHKYHCLSAPQMSVAFQCRMYAHIKVIYYKQIRYGRLMKYMTLSIKESRHSHMHQIPNLLVILMSSQTGNLLGETRIFQLSEDKTSNNGSSCYLMHEESISIMDIEDEE</sequence>
<dbReference type="RefSeq" id="XP_001589885.1">
    <property type="nucleotide sequence ID" value="XM_001589835.1"/>
</dbReference>
<dbReference type="GeneID" id="5485896"/>
<proteinExistence type="predicted"/>
<dbReference type="HOGENOM" id="CLU_2172606_0_0_1"/>
<name>A7EW98_SCLS1</name>
<dbReference type="Proteomes" id="UP000001312">
    <property type="component" value="Unassembled WGS sequence"/>
</dbReference>
<keyword evidence="2" id="KW-1185">Reference proteome</keyword>